<sequence length="287" mass="31603">MTVISPFLNTILIFGGINAILAFSLYLPLSCGQLSLAQGGFMAIGAYSSAVLTKNFGVPFGLALLGGGSVACVFGYLVGFPALRIKGIYLLLMTLGFNEIIRVFFLNFSYTGGVGGFGGIKPMTNLYNLYPVLFLLLVFYYRFHNSHLGRAMRAINQDQDAAEARGLPLTRLKTFAFGGGAFIAGLAGGYYAHFVQFIESENFGFMTSLDAMVYVLLGGSQIFWGPLLGAYLVTTLPEIFRVFQKFRYEIFGASLVLMMILRPRGLLDEEVCSVAWWKELILRRRAQ</sequence>
<evidence type="ECO:0000256" key="6">
    <source>
        <dbReference type="SAM" id="Phobius"/>
    </source>
</evidence>
<protein>
    <submittedName>
        <fullName evidence="7">Branched-chain amino acid ABC transporter permease</fullName>
    </submittedName>
</protein>
<proteinExistence type="predicted"/>
<dbReference type="PANTHER" id="PTHR30482">
    <property type="entry name" value="HIGH-AFFINITY BRANCHED-CHAIN AMINO ACID TRANSPORT SYSTEM PERMEASE"/>
    <property type="match status" value="1"/>
</dbReference>
<dbReference type="Pfam" id="PF02653">
    <property type="entry name" value="BPD_transp_2"/>
    <property type="match status" value="1"/>
</dbReference>
<evidence type="ECO:0000256" key="4">
    <source>
        <dbReference type="ARBA" id="ARBA00022989"/>
    </source>
</evidence>
<dbReference type="Proteomes" id="UP000807825">
    <property type="component" value="Unassembled WGS sequence"/>
</dbReference>
<feature type="transmembrane region" description="Helical" evidence="6">
    <location>
        <begin position="58"/>
        <end position="80"/>
    </location>
</feature>
<keyword evidence="2" id="KW-1003">Cell membrane</keyword>
<feature type="transmembrane region" description="Helical" evidence="6">
    <location>
        <begin position="6"/>
        <end position="27"/>
    </location>
</feature>
<comment type="caution">
    <text evidence="7">The sequence shown here is derived from an EMBL/GenBank/DDBJ whole genome shotgun (WGS) entry which is preliminary data.</text>
</comment>
<feature type="transmembrane region" description="Helical" evidence="6">
    <location>
        <begin position="87"/>
        <end position="106"/>
    </location>
</feature>
<dbReference type="InterPro" id="IPR043428">
    <property type="entry name" value="LivM-like"/>
</dbReference>
<feature type="transmembrane region" description="Helical" evidence="6">
    <location>
        <begin position="174"/>
        <end position="192"/>
    </location>
</feature>
<feature type="transmembrane region" description="Helical" evidence="6">
    <location>
        <begin position="212"/>
        <end position="234"/>
    </location>
</feature>
<dbReference type="CDD" id="cd06581">
    <property type="entry name" value="TM_PBP1_LivM_like"/>
    <property type="match status" value="1"/>
</dbReference>
<dbReference type="EMBL" id="JACRDE010000607">
    <property type="protein sequence ID" value="MBI5252434.1"/>
    <property type="molecule type" value="Genomic_DNA"/>
</dbReference>
<reference evidence="7" key="1">
    <citation type="submission" date="2020-07" db="EMBL/GenBank/DDBJ databases">
        <title>Huge and variable diversity of episymbiotic CPR bacteria and DPANN archaea in groundwater ecosystems.</title>
        <authorList>
            <person name="He C.Y."/>
            <person name="Keren R."/>
            <person name="Whittaker M."/>
            <person name="Farag I.F."/>
            <person name="Doudna J."/>
            <person name="Cate J.H.D."/>
            <person name="Banfield J.F."/>
        </authorList>
    </citation>
    <scope>NUCLEOTIDE SEQUENCE</scope>
    <source>
        <strain evidence="7">NC_groundwater_1664_Pr3_B-0.1um_52_9</strain>
    </source>
</reference>
<gene>
    <name evidence="7" type="ORF">HY912_23315</name>
</gene>
<feature type="transmembrane region" description="Helical" evidence="6">
    <location>
        <begin position="126"/>
        <end position="143"/>
    </location>
</feature>
<evidence type="ECO:0000256" key="1">
    <source>
        <dbReference type="ARBA" id="ARBA00004651"/>
    </source>
</evidence>
<keyword evidence="5 6" id="KW-0472">Membrane</keyword>
<name>A0A9D6Z5S2_9BACT</name>
<dbReference type="AlphaFoldDB" id="A0A9D6Z5S2"/>
<evidence type="ECO:0000313" key="8">
    <source>
        <dbReference type="Proteomes" id="UP000807825"/>
    </source>
</evidence>
<dbReference type="InterPro" id="IPR001851">
    <property type="entry name" value="ABC_transp_permease"/>
</dbReference>
<dbReference type="PANTHER" id="PTHR30482:SF10">
    <property type="entry name" value="HIGH-AFFINITY BRANCHED-CHAIN AMINO ACID TRANSPORT PROTEIN BRAE"/>
    <property type="match status" value="1"/>
</dbReference>
<dbReference type="GO" id="GO:0005886">
    <property type="term" value="C:plasma membrane"/>
    <property type="evidence" value="ECO:0007669"/>
    <property type="project" value="UniProtKB-SubCell"/>
</dbReference>
<evidence type="ECO:0000256" key="2">
    <source>
        <dbReference type="ARBA" id="ARBA00022475"/>
    </source>
</evidence>
<evidence type="ECO:0000256" key="3">
    <source>
        <dbReference type="ARBA" id="ARBA00022692"/>
    </source>
</evidence>
<comment type="subcellular location">
    <subcellularLocation>
        <location evidence="1">Cell membrane</location>
        <topology evidence="1">Multi-pass membrane protein</topology>
    </subcellularLocation>
</comment>
<keyword evidence="4 6" id="KW-1133">Transmembrane helix</keyword>
<keyword evidence="3 6" id="KW-0812">Transmembrane</keyword>
<evidence type="ECO:0000313" key="7">
    <source>
        <dbReference type="EMBL" id="MBI5252434.1"/>
    </source>
</evidence>
<organism evidence="7 8">
    <name type="scientific">Desulfomonile tiedjei</name>
    <dbReference type="NCBI Taxonomy" id="2358"/>
    <lineage>
        <taxon>Bacteria</taxon>
        <taxon>Pseudomonadati</taxon>
        <taxon>Thermodesulfobacteriota</taxon>
        <taxon>Desulfomonilia</taxon>
        <taxon>Desulfomonilales</taxon>
        <taxon>Desulfomonilaceae</taxon>
        <taxon>Desulfomonile</taxon>
    </lineage>
</organism>
<accession>A0A9D6Z5S2</accession>
<evidence type="ECO:0000256" key="5">
    <source>
        <dbReference type="ARBA" id="ARBA00023136"/>
    </source>
</evidence>
<dbReference type="GO" id="GO:0015658">
    <property type="term" value="F:branched-chain amino acid transmembrane transporter activity"/>
    <property type="evidence" value="ECO:0007669"/>
    <property type="project" value="InterPro"/>
</dbReference>